<dbReference type="InterPro" id="IPR051367">
    <property type="entry name" value="mRNA_TranslReg/HistoneTransl"/>
</dbReference>
<keyword evidence="3" id="KW-1185">Reference proteome</keyword>
<dbReference type="Proteomes" id="UP000007755">
    <property type="component" value="Unassembled WGS sequence"/>
</dbReference>
<sequence length="327" mass="37667">MTSFGRGRGWSNHQNQNQDKDQGLRRPGGSVSSNNKVLKDIIDKIVSYDECESVSPKLIQDIVDLLTIAINEDSLRLRVFLQETRCFSFAKEKDRVEDKRTFANKILLHAEVYYHMKLSDGNRLKILAEPLIQYLEDLLQDNPKDNIYFIMIQILRAGKDLYAACPGGLDSLIMTIRQLLVKENLYSSENNAALLLIIELANNDYEIKDTRLKHFYFSNIKSLSFEPPFFHEELKVILTTKTENDNQLREVENNQRIIKEEVKNDIPEHGNYSKNSSGPRAIRGSGALDKSKKGININAKSNSLKTTPPRERNKGWGHDDRFHEHYE</sequence>
<evidence type="ECO:0000313" key="3">
    <source>
        <dbReference type="Proteomes" id="UP000007755"/>
    </source>
</evidence>
<evidence type="ECO:0000313" key="2">
    <source>
        <dbReference type="EMBL" id="EGI70864.1"/>
    </source>
</evidence>
<name>F4W4G9_ACREC</name>
<proteinExistence type="predicted"/>
<evidence type="ECO:0008006" key="4">
    <source>
        <dbReference type="Google" id="ProtNLM"/>
    </source>
</evidence>
<dbReference type="Gene3D" id="1.25.40.180">
    <property type="match status" value="1"/>
</dbReference>
<organism evidence="3">
    <name type="scientific">Acromyrmex echinatior</name>
    <name type="common">Panamanian leafcutter ant</name>
    <name type="synonym">Acromyrmex octospinosus echinatior</name>
    <dbReference type="NCBI Taxonomy" id="103372"/>
    <lineage>
        <taxon>Eukaryota</taxon>
        <taxon>Metazoa</taxon>
        <taxon>Ecdysozoa</taxon>
        <taxon>Arthropoda</taxon>
        <taxon>Hexapoda</taxon>
        <taxon>Insecta</taxon>
        <taxon>Pterygota</taxon>
        <taxon>Neoptera</taxon>
        <taxon>Endopterygota</taxon>
        <taxon>Hymenoptera</taxon>
        <taxon>Apocrita</taxon>
        <taxon>Aculeata</taxon>
        <taxon>Formicoidea</taxon>
        <taxon>Formicidae</taxon>
        <taxon>Myrmicinae</taxon>
        <taxon>Acromyrmex</taxon>
    </lineage>
</organism>
<reference evidence="2" key="1">
    <citation type="submission" date="2011-02" db="EMBL/GenBank/DDBJ databases">
        <title>The genome of the leaf-cutting ant Acromyrmex echinatior suggests key adaptations to social evolution and fungus farming.</title>
        <authorList>
            <person name="Nygaard S."/>
            <person name="Zhang G."/>
        </authorList>
    </citation>
    <scope>NUCLEOTIDE SEQUENCE</scope>
</reference>
<dbReference type="InParanoid" id="F4W4G9"/>
<protein>
    <recommendedName>
        <fullName evidence="4">CBP80/20-dependent translation initiation factor</fullName>
    </recommendedName>
</protein>
<accession>F4W4G9</accession>
<dbReference type="GO" id="GO:0005829">
    <property type="term" value="C:cytosol"/>
    <property type="evidence" value="ECO:0007669"/>
    <property type="project" value="TreeGrafter"/>
</dbReference>
<gene>
    <name evidence="2" type="ORF">G5I_00289</name>
</gene>
<feature type="region of interest" description="Disordered" evidence="1">
    <location>
        <begin position="1"/>
        <end position="32"/>
    </location>
</feature>
<feature type="compositionally biased region" description="Basic and acidic residues" evidence="1">
    <location>
        <begin position="308"/>
        <end position="327"/>
    </location>
</feature>
<dbReference type="PANTHER" id="PTHR23254:SF18">
    <property type="entry name" value="RE28271P"/>
    <property type="match status" value="1"/>
</dbReference>
<dbReference type="GO" id="GO:0008494">
    <property type="term" value="F:translation activator activity"/>
    <property type="evidence" value="ECO:0007669"/>
    <property type="project" value="TreeGrafter"/>
</dbReference>
<feature type="region of interest" description="Disordered" evidence="1">
    <location>
        <begin position="265"/>
        <end position="327"/>
    </location>
</feature>
<dbReference type="STRING" id="103372.F4W4G9"/>
<dbReference type="OrthoDB" id="6484979at2759"/>
<dbReference type="AlphaFoldDB" id="F4W4G9"/>
<evidence type="ECO:0000256" key="1">
    <source>
        <dbReference type="SAM" id="MobiDB-lite"/>
    </source>
</evidence>
<dbReference type="EMBL" id="GL887532">
    <property type="protein sequence ID" value="EGI70864.1"/>
    <property type="molecule type" value="Genomic_DNA"/>
</dbReference>
<dbReference type="PANTHER" id="PTHR23254">
    <property type="entry name" value="EIF4G DOMAIN PROTEIN"/>
    <property type="match status" value="1"/>
</dbReference>
<dbReference type="GO" id="GO:0006446">
    <property type="term" value="P:regulation of translational initiation"/>
    <property type="evidence" value="ECO:0007669"/>
    <property type="project" value="TreeGrafter"/>
</dbReference>